<comment type="caution">
    <text evidence="1">The sequence shown here is derived from an EMBL/GenBank/DDBJ whole genome shotgun (WGS) entry which is preliminary data.</text>
</comment>
<keyword evidence="2" id="KW-1185">Reference proteome</keyword>
<accession>A0AAD8LIL3</accession>
<organism evidence="1 2">
    <name type="scientific">Tagetes erecta</name>
    <name type="common">African marigold</name>
    <dbReference type="NCBI Taxonomy" id="13708"/>
    <lineage>
        <taxon>Eukaryota</taxon>
        <taxon>Viridiplantae</taxon>
        <taxon>Streptophyta</taxon>
        <taxon>Embryophyta</taxon>
        <taxon>Tracheophyta</taxon>
        <taxon>Spermatophyta</taxon>
        <taxon>Magnoliopsida</taxon>
        <taxon>eudicotyledons</taxon>
        <taxon>Gunneridae</taxon>
        <taxon>Pentapetalae</taxon>
        <taxon>asterids</taxon>
        <taxon>campanulids</taxon>
        <taxon>Asterales</taxon>
        <taxon>Asteraceae</taxon>
        <taxon>Asteroideae</taxon>
        <taxon>Heliantheae alliance</taxon>
        <taxon>Tageteae</taxon>
        <taxon>Tagetes</taxon>
    </lineage>
</organism>
<protein>
    <submittedName>
        <fullName evidence="1">Uncharacterized protein</fullName>
    </submittedName>
</protein>
<sequence>MEDEVADNKFKPMLWLHVLTKHIIISHRLKIQSGFPLYNRCAHTTLMRLASLGVPLHMKTQHKPIEL</sequence>
<reference evidence="1" key="1">
    <citation type="journal article" date="2023" name="bioRxiv">
        <title>Improved chromosome-level genome assembly for marigold (Tagetes erecta).</title>
        <authorList>
            <person name="Jiang F."/>
            <person name="Yuan L."/>
            <person name="Wang S."/>
            <person name="Wang H."/>
            <person name="Xu D."/>
            <person name="Wang A."/>
            <person name="Fan W."/>
        </authorList>
    </citation>
    <scope>NUCLEOTIDE SEQUENCE</scope>
    <source>
        <strain evidence="1">WSJ</strain>
        <tissue evidence="1">Leaf</tissue>
    </source>
</reference>
<evidence type="ECO:0000313" key="2">
    <source>
        <dbReference type="Proteomes" id="UP001229421"/>
    </source>
</evidence>
<dbReference type="EMBL" id="JAUHHV010000001">
    <property type="protein sequence ID" value="KAK1439062.1"/>
    <property type="molecule type" value="Genomic_DNA"/>
</dbReference>
<name>A0AAD8LIL3_TARER</name>
<proteinExistence type="predicted"/>
<dbReference type="AlphaFoldDB" id="A0AAD8LIL3"/>
<dbReference type="Proteomes" id="UP001229421">
    <property type="component" value="Unassembled WGS sequence"/>
</dbReference>
<evidence type="ECO:0000313" key="1">
    <source>
        <dbReference type="EMBL" id="KAK1439062.1"/>
    </source>
</evidence>
<gene>
    <name evidence="1" type="ORF">QVD17_04877</name>
</gene>